<evidence type="ECO:0000256" key="1">
    <source>
        <dbReference type="SAM" id="SignalP"/>
    </source>
</evidence>
<feature type="chain" id="PRO_5043730636" evidence="1">
    <location>
        <begin position="23"/>
        <end position="65"/>
    </location>
</feature>
<evidence type="ECO:0000313" key="2">
    <source>
        <dbReference type="EMBL" id="GKV27431.1"/>
    </source>
</evidence>
<protein>
    <submittedName>
        <fullName evidence="2">Uncharacterized protein</fullName>
    </submittedName>
</protein>
<dbReference type="EMBL" id="BPVZ01000075">
    <property type="protein sequence ID" value="GKV27431.1"/>
    <property type="molecule type" value="Genomic_DNA"/>
</dbReference>
<accession>A0AAV5KSI8</accession>
<dbReference type="Proteomes" id="UP001054252">
    <property type="component" value="Unassembled WGS sequence"/>
</dbReference>
<sequence length="65" mass="7365">MWSLMDVMAVICLLDHWYHVFSILAEGLSNLMAASLLEELAIGISLYKDEINGSYMNVYDLLVPQ</sequence>
<reference evidence="2 3" key="1">
    <citation type="journal article" date="2021" name="Commun. Biol.">
        <title>The genome of Shorea leprosula (Dipterocarpaceae) highlights the ecological relevance of drought in aseasonal tropical rainforests.</title>
        <authorList>
            <person name="Ng K.K.S."/>
            <person name="Kobayashi M.J."/>
            <person name="Fawcett J.A."/>
            <person name="Hatakeyama M."/>
            <person name="Paape T."/>
            <person name="Ng C.H."/>
            <person name="Ang C.C."/>
            <person name="Tnah L.H."/>
            <person name="Lee C.T."/>
            <person name="Nishiyama T."/>
            <person name="Sese J."/>
            <person name="O'Brien M.J."/>
            <person name="Copetti D."/>
            <person name="Mohd Noor M.I."/>
            <person name="Ong R.C."/>
            <person name="Putra M."/>
            <person name="Sireger I.Z."/>
            <person name="Indrioko S."/>
            <person name="Kosugi Y."/>
            <person name="Izuno A."/>
            <person name="Isagi Y."/>
            <person name="Lee S.L."/>
            <person name="Shimizu K.K."/>
        </authorList>
    </citation>
    <scope>NUCLEOTIDE SEQUENCE [LARGE SCALE GENOMIC DNA]</scope>
    <source>
        <strain evidence="2">214</strain>
    </source>
</reference>
<dbReference type="AlphaFoldDB" id="A0AAV5KSI8"/>
<evidence type="ECO:0000313" key="3">
    <source>
        <dbReference type="Proteomes" id="UP001054252"/>
    </source>
</evidence>
<name>A0AAV5KSI8_9ROSI</name>
<gene>
    <name evidence="2" type="ORF">SLEP1_g36603</name>
</gene>
<comment type="caution">
    <text evidence="2">The sequence shown here is derived from an EMBL/GenBank/DDBJ whole genome shotgun (WGS) entry which is preliminary data.</text>
</comment>
<keyword evidence="3" id="KW-1185">Reference proteome</keyword>
<feature type="signal peptide" evidence="1">
    <location>
        <begin position="1"/>
        <end position="22"/>
    </location>
</feature>
<proteinExistence type="predicted"/>
<organism evidence="2 3">
    <name type="scientific">Rubroshorea leprosula</name>
    <dbReference type="NCBI Taxonomy" id="152421"/>
    <lineage>
        <taxon>Eukaryota</taxon>
        <taxon>Viridiplantae</taxon>
        <taxon>Streptophyta</taxon>
        <taxon>Embryophyta</taxon>
        <taxon>Tracheophyta</taxon>
        <taxon>Spermatophyta</taxon>
        <taxon>Magnoliopsida</taxon>
        <taxon>eudicotyledons</taxon>
        <taxon>Gunneridae</taxon>
        <taxon>Pentapetalae</taxon>
        <taxon>rosids</taxon>
        <taxon>malvids</taxon>
        <taxon>Malvales</taxon>
        <taxon>Dipterocarpaceae</taxon>
        <taxon>Rubroshorea</taxon>
    </lineage>
</organism>
<keyword evidence="1" id="KW-0732">Signal</keyword>